<dbReference type="EMBL" id="MHPU01000015">
    <property type="protein sequence ID" value="OGZ88855.1"/>
    <property type="molecule type" value="Genomic_DNA"/>
</dbReference>
<proteinExistence type="predicted"/>
<evidence type="ECO:0000313" key="1">
    <source>
        <dbReference type="EMBL" id="OGZ88855.1"/>
    </source>
</evidence>
<dbReference type="Proteomes" id="UP000178935">
    <property type="component" value="Unassembled WGS sequence"/>
</dbReference>
<reference evidence="1 2" key="1">
    <citation type="journal article" date="2016" name="Nat. Commun.">
        <title>Thousands of microbial genomes shed light on interconnected biogeochemical processes in an aquifer system.</title>
        <authorList>
            <person name="Anantharaman K."/>
            <person name="Brown C.T."/>
            <person name="Hug L.A."/>
            <person name="Sharon I."/>
            <person name="Castelle C.J."/>
            <person name="Probst A.J."/>
            <person name="Thomas B.C."/>
            <person name="Singh A."/>
            <person name="Wilkins M.J."/>
            <person name="Karaoz U."/>
            <person name="Brodie E.L."/>
            <person name="Williams K.H."/>
            <person name="Hubbard S.S."/>
            <person name="Banfield J.F."/>
        </authorList>
    </citation>
    <scope>NUCLEOTIDE SEQUENCE [LARGE SCALE GENOMIC DNA]</scope>
</reference>
<sequence>MNNYSVGVENEGIVETRARSENDARANVQYWFRKWKRKEVTILWVELEGTEPDGFGSFLP</sequence>
<name>A0A1G2JNY8_9BACT</name>
<dbReference type="AlphaFoldDB" id="A0A1G2JNY8"/>
<comment type="caution">
    <text evidence="1">The sequence shown here is derived from an EMBL/GenBank/DDBJ whole genome shotgun (WGS) entry which is preliminary data.</text>
</comment>
<gene>
    <name evidence="1" type="ORF">A2561_01680</name>
</gene>
<accession>A0A1G2JNY8</accession>
<evidence type="ECO:0000313" key="2">
    <source>
        <dbReference type="Proteomes" id="UP000178935"/>
    </source>
</evidence>
<organism evidence="1 2">
    <name type="scientific">Candidatus Staskawiczbacteria bacterium RIFOXYD1_FULL_32_13</name>
    <dbReference type="NCBI Taxonomy" id="1802234"/>
    <lineage>
        <taxon>Bacteria</taxon>
        <taxon>Candidatus Staskawicziibacteriota</taxon>
    </lineage>
</organism>
<protein>
    <submittedName>
        <fullName evidence="1">Uncharacterized protein</fullName>
    </submittedName>
</protein>